<reference evidence="3" key="1">
    <citation type="submission" date="2022-08" db="EMBL/GenBank/DDBJ databases">
        <title>Complete genome of Mycoplasma iguanae type strain 2327.</title>
        <authorList>
            <person name="Spergser J."/>
        </authorList>
    </citation>
    <scope>NUCLEOTIDE SEQUENCE</scope>
    <source>
        <strain evidence="3">2327</strain>
    </source>
</reference>
<evidence type="ECO:0000313" key="4">
    <source>
        <dbReference type="Proteomes" id="UP001059252"/>
    </source>
</evidence>
<gene>
    <name evidence="3" type="ORF">NV226_00365</name>
</gene>
<keyword evidence="4" id="KW-1185">Reference proteome</keyword>
<sequence length="217" mass="24257">MKKYIAASLLNIESSQRVTITNDLLQNGIQWIHYDVMDGKFVPNLAIEPEEIANIKKNTVQHIADAHLMVQNPAWYAEKLIGAVDYVTLHFESLKEEEIINFIDRYQQHFKIGLAIKPNTPLAAVKHLFEQIDLLLVMSVEPGKGGQKFIESSLEKIAAARKIINEKNLDIIIQVDGGINDQTAPQCFQHGANVLVAGTFLVLDFSAAKVKALLKEN</sequence>
<dbReference type="PANTHER" id="PTHR11749">
    <property type="entry name" value="RIBULOSE-5-PHOSPHATE-3-EPIMERASE"/>
    <property type="match status" value="1"/>
</dbReference>
<dbReference type="Proteomes" id="UP001059252">
    <property type="component" value="Chromosome"/>
</dbReference>
<dbReference type="Gene3D" id="3.20.20.70">
    <property type="entry name" value="Aldolase class I"/>
    <property type="match status" value="1"/>
</dbReference>
<keyword evidence="1" id="KW-0479">Metal-binding</keyword>
<organism evidence="3 4">
    <name type="scientific">Mycoplasma iguanae</name>
    <dbReference type="NCBI Taxonomy" id="292461"/>
    <lineage>
        <taxon>Bacteria</taxon>
        <taxon>Bacillati</taxon>
        <taxon>Mycoplasmatota</taxon>
        <taxon>Mollicutes</taxon>
        <taxon>Mycoplasmataceae</taxon>
        <taxon>Mycoplasma</taxon>
    </lineage>
</organism>
<keyword evidence="2" id="KW-0413">Isomerase</keyword>
<dbReference type="NCBIfam" id="NF004076">
    <property type="entry name" value="PRK05581.1-4"/>
    <property type="match status" value="1"/>
</dbReference>
<evidence type="ECO:0000256" key="1">
    <source>
        <dbReference type="ARBA" id="ARBA00022723"/>
    </source>
</evidence>
<dbReference type="PROSITE" id="PS01085">
    <property type="entry name" value="RIBUL_P_3_EPIMER_1"/>
    <property type="match status" value="1"/>
</dbReference>
<evidence type="ECO:0000256" key="2">
    <source>
        <dbReference type="ARBA" id="ARBA00023235"/>
    </source>
</evidence>
<dbReference type="CDD" id="cd00429">
    <property type="entry name" value="RPE"/>
    <property type="match status" value="1"/>
</dbReference>
<name>A0ABY5R8J4_9MOLU</name>
<dbReference type="PROSITE" id="PS01086">
    <property type="entry name" value="RIBUL_P_3_EPIMER_2"/>
    <property type="match status" value="1"/>
</dbReference>
<dbReference type="InterPro" id="IPR000056">
    <property type="entry name" value="Ribul_P_3_epim-like"/>
</dbReference>
<dbReference type="SUPFAM" id="SSF51366">
    <property type="entry name" value="Ribulose-phoshate binding barrel"/>
    <property type="match status" value="1"/>
</dbReference>
<dbReference type="InterPro" id="IPR011060">
    <property type="entry name" value="RibuloseP-bd_barrel"/>
</dbReference>
<accession>A0ABY5R8J4</accession>
<evidence type="ECO:0000313" key="3">
    <source>
        <dbReference type="EMBL" id="UVD81763.1"/>
    </source>
</evidence>
<proteinExistence type="predicted"/>
<dbReference type="RefSeq" id="WP_258210937.1">
    <property type="nucleotide sequence ID" value="NZ_CP102734.1"/>
</dbReference>
<protein>
    <submittedName>
        <fullName evidence="3">Ribulose-phosphate 3-epimerase</fullName>
    </submittedName>
</protein>
<dbReference type="EMBL" id="CP102734">
    <property type="protein sequence ID" value="UVD81763.1"/>
    <property type="molecule type" value="Genomic_DNA"/>
</dbReference>
<dbReference type="InterPro" id="IPR013785">
    <property type="entry name" value="Aldolase_TIM"/>
</dbReference>
<dbReference type="Pfam" id="PF00834">
    <property type="entry name" value="Ribul_P_3_epim"/>
    <property type="match status" value="1"/>
</dbReference>